<sequence>MTSDTARRVVVERLDAPAGEPSADVLAVTDLVNAVYAVAENGMWRPGATRTDADEITRSAHEGSIRIARLRGRIVGCIRVRGIDESVAEFGMLATDPDVRGTGIGVRLVSAVEEECAARGFTTMQLEVIRPAGWVHESKAFLDSWYTRLGYTAAGISSIDEAHPELEAALTVPCEVATYRKPLG</sequence>
<dbReference type="Proteomes" id="UP001156484">
    <property type="component" value="Chromosome"/>
</dbReference>
<evidence type="ECO:0000313" key="2">
    <source>
        <dbReference type="Proteomes" id="UP001156484"/>
    </source>
</evidence>
<dbReference type="EMBL" id="CP107551">
    <property type="protein sequence ID" value="UYP17653.1"/>
    <property type="molecule type" value="Genomic_DNA"/>
</dbReference>
<keyword evidence="2" id="KW-1185">Reference proteome</keyword>
<name>A0ACD4DDA6_9NOCA</name>
<organism evidence="1 2">
    <name type="scientific">Rhodococcus sacchari</name>
    <dbReference type="NCBI Taxonomy" id="2962047"/>
    <lineage>
        <taxon>Bacteria</taxon>
        <taxon>Bacillati</taxon>
        <taxon>Actinomycetota</taxon>
        <taxon>Actinomycetes</taxon>
        <taxon>Mycobacteriales</taxon>
        <taxon>Nocardiaceae</taxon>
        <taxon>Rhodococcus</taxon>
    </lineage>
</organism>
<accession>A0ACD4DDA6</accession>
<gene>
    <name evidence="1" type="ORF">OED52_13285</name>
</gene>
<evidence type="ECO:0000313" key="1">
    <source>
        <dbReference type="EMBL" id="UYP17653.1"/>
    </source>
</evidence>
<reference evidence="1" key="1">
    <citation type="submission" date="2022-10" db="EMBL/GenBank/DDBJ databases">
        <title>Rhodococcus ferula Z13 complete genome.</title>
        <authorList>
            <person name="Long X."/>
            <person name="Zang M."/>
        </authorList>
    </citation>
    <scope>NUCLEOTIDE SEQUENCE</scope>
    <source>
        <strain evidence="1">Z13</strain>
    </source>
</reference>
<protein>
    <submittedName>
        <fullName evidence="1">GNAT family N-acetyltransferase</fullName>
    </submittedName>
</protein>
<proteinExistence type="predicted"/>